<keyword evidence="8" id="KW-1185">Reference proteome</keyword>
<evidence type="ECO:0000313" key="8">
    <source>
        <dbReference type="Proteomes" id="UP000197065"/>
    </source>
</evidence>
<dbReference type="Pfam" id="PF01979">
    <property type="entry name" value="Amidohydro_1"/>
    <property type="match status" value="1"/>
</dbReference>
<evidence type="ECO:0000256" key="4">
    <source>
        <dbReference type="ARBA" id="ARBA00022723"/>
    </source>
</evidence>
<evidence type="ECO:0000256" key="2">
    <source>
        <dbReference type="ARBA" id="ARBA00002368"/>
    </source>
</evidence>
<dbReference type="InterPro" id="IPR050138">
    <property type="entry name" value="DHOase/Allantoinase_Hydrolase"/>
</dbReference>
<dbReference type="SUPFAM" id="SSF51338">
    <property type="entry name" value="Composite domain of metallo-dependent hydrolases"/>
    <property type="match status" value="1"/>
</dbReference>
<dbReference type="SUPFAM" id="SSF51556">
    <property type="entry name" value="Metallo-dependent hydrolases"/>
    <property type="match status" value="1"/>
</dbReference>
<reference evidence="7 8" key="1">
    <citation type="submission" date="2017-06" db="EMBL/GenBank/DDBJ databases">
        <authorList>
            <person name="Kim H.J."/>
            <person name="Triplett B.A."/>
        </authorList>
    </citation>
    <scope>NUCLEOTIDE SEQUENCE [LARGE SCALE GENOMIC DNA]</scope>
    <source>
        <strain evidence="7 8">B29T1</strain>
    </source>
</reference>
<comment type="function">
    <text evidence="2">Catalyzes the reversible cyclization of carbamoyl aspartate to dihydroorotate.</text>
</comment>
<dbReference type="Gene3D" id="2.30.40.10">
    <property type="entry name" value="Urease, subunit C, domain 1"/>
    <property type="match status" value="1"/>
</dbReference>
<dbReference type="EMBL" id="FYEH01000017">
    <property type="protein sequence ID" value="SNB77717.1"/>
    <property type="molecule type" value="Genomic_DNA"/>
</dbReference>
<dbReference type="InterPro" id="IPR011059">
    <property type="entry name" value="Metal-dep_hydrolase_composite"/>
</dbReference>
<dbReference type="GO" id="GO:0004038">
    <property type="term" value="F:allantoinase activity"/>
    <property type="evidence" value="ECO:0007669"/>
    <property type="project" value="TreeGrafter"/>
</dbReference>
<evidence type="ECO:0000256" key="5">
    <source>
        <dbReference type="ARBA" id="ARBA00022801"/>
    </source>
</evidence>
<dbReference type="PROSITE" id="PS00482">
    <property type="entry name" value="DIHYDROOROTASE_1"/>
    <property type="match status" value="1"/>
</dbReference>
<dbReference type="RefSeq" id="WP_088562772.1">
    <property type="nucleotide sequence ID" value="NZ_FYEH01000017.1"/>
</dbReference>
<organism evidence="7 8">
    <name type="scientific">Arboricoccus pini</name>
    <dbReference type="NCBI Taxonomy" id="1963835"/>
    <lineage>
        <taxon>Bacteria</taxon>
        <taxon>Pseudomonadati</taxon>
        <taxon>Pseudomonadota</taxon>
        <taxon>Alphaproteobacteria</taxon>
        <taxon>Geminicoccales</taxon>
        <taxon>Geminicoccaceae</taxon>
        <taxon>Arboricoccus</taxon>
    </lineage>
</organism>
<dbReference type="AlphaFoldDB" id="A0A212RYB8"/>
<dbReference type="GO" id="GO:0005737">
    <property type="term" value="C:cytoplasm"/>
    <property type="evidence" value="ECO:0007669"/>
    <property type="project" value="TreeGrafter"/>
</dbReference>
<comment type="similarity">
    <text evidence="3">Belongs to the metallo-dependent hydrolases superfamily. DHOase family. Class I DHOase subfamily.</text>
</comment>
<dbReference type="GO" id="GO:0046872">
    <property type="term" value="F:metal ion binding"/>
    <property type="evidence" value="ECO:0007669"/>
    <property type="project" value="UniProtKB-KW"/>
</dbReference>
<evidence type="ECO:0000256" key="1">
    <source>
        <dbReference type="ARBA" id="ARBA00001947"/>
    </source>
</evidence>
<name>A0A212RYB8_9PROT</name>
<dbReference type="OrthoDB" id="9775759at2"/>
<dbReference type="PROSITE" id="PS00483">
    <property type="entry name" value="DIHYDROOROTASE_2"/>
    <property type="match status" value="1"/>
</dbReference>
<dbReference type="PANTHER" id="PTHR43668">
    <property type="entry name" value="ALLANTOINASE"/>
    <property type="match status" value="1"/>
</dbReference>
<evidence type="ECO:0000259" key="6">
    <source>
        <dbReference type="Pfam" id="PF01979"/>
    </source>
</evidence>
<keyword evidence="5" id="KW-0378">Hydrolase</keyword>
<evidence type="ECO:0000313" key="7">
    <source>
        <dbReference type="EMBL" id="SNB77717.1"/>
    </source>
</evidence>
<dbReference type="NCBIfam" id="TIGR00857">
    <property type="entry name" value="pyrC_multi"/>
    <property type="match status" value="1"/>
</dbReference>
<dbReference type="Proteomes" id="UP000197065">
    <property type="component" value="Unassembled WGS sequence"/>
</dbReference>
<dbReference type="GO" id="GO:0006145">
    <property type="term" value="P:purine nucleobase catabolic process"/>
    <property type="evidence" value="ECO:0007669"/>
    <property type="project" value="TreeGrafter"/>
</dbReference>
<dbReference type="Gene3D" id="3.20.20.140">
    <property type="entry name" value="Metal-dependent hydrolases"/>
    <property type="match status" value="1"/>
</dbReference>
<accession>A0A212RYB8</accession>
<dbReference type="InterPro" id="IPR006680">
    <property type="entry name" value="Amidohydro-rel"/>
</dbReference>
<sequence>MSTEAVGIPMVDLVIENGLLVSPSLIWPDTVAVHEGKIVAIGPLETMPPARERIDARGLHVLPGAIDVHVHFREPGFAHKETWTSATQAAAVGGVTTVFDMPNTRPPTASPAAVAEKDALAAKQAIVDYGIYGLIGEDNGDELKAMLDAGASAFKLYMGSENPLAPCPSDGAIVDAFETLAGLGIRCTVHAENTPILKRRGERLRRSGRVDAAAHLEQHADIATVEAVSRSAIFAEWTGCKIHIAHESSRHSLPHIRFAKSRGVDITVETCPHYLFLSTDDSSRLGANFLRVKPPVREPGHAGPLWDALIDGTIDILSTDHAPHLPDEKRRPVIWDCAPGFPGVETSMRLMLTEVNRGRMTLCQYVRMACRAPADAFGLAHKGRLEVGVDADIVLVDLRAEGRIEGALLHSLGNATPYEGFATIGMPVRTMVRGRTVALDGRPVGQPGWGRRVGAPSASA</sequence>
<protein>
    <submittedName>
        <fullName evidence="7">Dihydroorotase</fullName>
    </submittedName>
</protein>
<feature type="domain" description="Amidohydrolase-related" evidence="6">
    <location>
        <begin position="61"/>
        <end position="437"/>
    </location>
</feature>
<proteinExistence type="inferred from homology"/>
<dbReference type="PANTHER" id="PTHR43668:SF2">
    <property type="entry name" value="ALLANTOINASE"/>
    <property type="match status" value="1"/>
</dbReference>
<dbReference type="InterPro" id="IPR032466">
    <property type="entry name" value="Metal_Hydrolase"/>
</dbReference>
<dbReference type="InterPro" id="IPR002195">
    <property type="entry name" value="Dihydroorotase_CS"/>
</dbReference>
<keyword evidence="4" id="KW-0479">Metal-binding</keyword>
<evidence type="ECO:0000256" key="3">
    <source>
        <dbReference type="ARBA" id="ARBA00010286"/>
    </source>
</evidence>
<gene>
    <name evidence="7" type="ORF">SAMN07250955_11724</name>
</gene>
<comment type="cofactor">
    <cofactor evidence="1">
        <name>Zn(2+)</name>
        <dbReference type="ChEBI" id="CHEBI:29105"/>
    </cofactor>
</comment>